<dbReference type="GO" id="GO:0036306">
    <property type="term" value="P:embryonic heart tube elongation"/>
    <property type="evidence" value="ECO:0007669"/>
    <property type="project" value="UniProtKB-ARBA"/>
</dbReference>
<dbReference type="GO" id="GO:0001947">
    <property type="term" value="P:heart looping"/>
    <property type="evidence" value="ECO:0007669"/>
    <property type="project" value="UniProtKB-ARBA"/>
</dbReference>
<evidence type="ECO:0000256" key="8">
    <source>
        <dbReference type="ARBA" id="ARBA00023242"/>
    </source>
</evidence>
<evidence type="ECO:0000256" key="4">
    <source>
        <dbReference type="ARBA" id="ARBA00022741"/>
    </source>
</evidence>
<sequence>MRDEQQPQRARLTAVFNGTGAFSRGYANPLAYKLMNGSAGGVFLLTPRQLERFTQEPDDRLVLRSSYGKCSHSERSPHIMSGIALSRLAQERKAWRKDHPFGFVAVPTKNPDGTMNLMNWECAIPGKKGTPWEGGLFKLRMLFKDDYPSSPPKCKFEPPLFHPNVYPSGTVCLSILEEDKDWRPAITIKQILLGIQELLNEPNIQDPAQAEAYTIYCQNRVEYEKRVRAQAKKFSPS</sequence>
<keyword evidence="4 10" id="KW-0547">Nucleotide-binding</keyword>
<comment type="pathway">
    <text evidence="2">Protein modification; protein sumoylation.</text>
</comment>
<comment type="subcellular location">
    <subcellularLocation>
        <location evidence="1">Nucleus</location>
    </subcellularLocation>
</comment>
<dbReference type="PANTHER" id="PTHR24067">
    <property type="entry name" value="UBIQUITIN-CONJUGATING ENZYME E2"/>
    <property type="match status" value="1"/>
</dbReference>
<evidence type="ECO:0000313" key="12">
    <source>
        <dbReference type="EMBL" id="CAB1451341.1"/>
    </source>
</evidence>
<dbReference type="SMART" id="SM00212">
    <property type="entry name" value="UBCc"/>
    <property type="match status" value="1"/>
</dbReference>
<keyword evidence="8" id="KW-0539">Nucleus</keyword>
<keyword evidence="3" id="KW-0808">Transferase</keyword>
<keyword evidence="6" id="KW-0159">Chromosome partition</keyword>
<evidence type="ECO:0000256" key="6">
    <source>
        <dbReference type="ARBA" id="ARBA00022829"/>
    </source>
</evidence>
<feature type="domain" description="UBC core" evidence="11">
    <location>
        <begin position="83"/>
        <end position="236"/>
    </location>
</feature>
<organism evidence="12 13">
    <name type="scientific">Pleuronectes platessa</name>
    <name type="common">European plaice</name>
    <dbReference type="NCBI Taxonomy" id="8262"/>
    <lineage>
        <taxon>Eukaryota</taxon>
        <taxon>Metazoa</taxon>
        <taxon>Chordata</taxon>
        <taxon>Craniata</taxon>
        <taxon>Vertebrata</taxon>
        <taxon>Euteleostomi</taxon>
        <taxon>Actinopterygii</taxon>
        <taxon>Neopterygii</taxon>
        <taxon>Teleostei</taxon>
        <taxon>Neoteleostei</taxon>
        <taxon>Acanthomorphata</taxon>
        <taxon>Carangaria</taxon>
        <taxon>Pleuronectiformes</taxon>
        <taxon>Pleuronectoidei</taxon>
        <taxon>Pleuronectidae</taxon>
        <taxon>Pleuronectes</taxon>
    </lineage>
</organism>
<dbReference type="PROSITE" id="PS00183">
    <property type="entry name" value="UBC_1"/>
    <property type="match status" value="1"/>
</dbReference>
<feature type="active site" description="Glycyl thioester intermediate" evidence="9">
    <location>
        <position position="172"/>
    </location>
</feature>
<keyword evidence="7 10" id="KW-0067">ATP-binding</keyword>
<comment type="similarity">
    <text evidence="10">Belongs to the ubiquitin-conjugating enzyme family.</text>
</comment>
<dbReference type="GO" id="GO:0005524">
    <property type="term" value="F:ATP binding"/>
    <property type="evidence" value="ECO:0007669"/>
    <property type="project" value="UniProtKB-UniRule"/>
</dbReference>
<dbReference type="InterPro" id="IPR050113">
    <property type="entry name" value="Ub_conjugating_enzyme"/>
</dbReference>
<proteinExistence type="inferred from homology"/>
<evidence type="ECO:0000256" key="1">
    <source>
        <dbReference type="ARBA" id="ARBA00004123"/>
    </source>
</evidence>
<keyword evidence="5 10" id="KW-0833">Ubl conjugation pathway</keyword>
<dbReference type="Proteomes" id="UP001153269">
    <property type="component" value="Unassembled WGS sequence"/>
</dbReference>
<comment type="caution">
    <text evidence="12">The sequence shown here is derived from an EMBL/GenBank/DDBJ whole genome shotgun (WGS) entry which is preliminary data.</text>
</comment>
<evidence type="ECO:0000256" key="9">
    <source>
        <dbReference type="PROSITE-ProRule" id="PRU10133"/>
    </source>
</evidence>
<evidence type="ECO:0000256" key="7">
    <source>
        <dbReference type="ARBA" id="ARBA00022840"/>
    </source>
</evidence>
<dbReference type="SUPFAM" id="SSF54495">
    <property type="entry name" value="UBC-like"/>
    <property type="match status" value="1"/>
</dbReference>
<protein>
    <recommendedName>
        <fullName evidence="11">UBC core domain-containing protein</fullName>
    </recommendedName>
</protein>
<dbReference type="InterPro" id="IPR016135">
    <property type="entry name" value="UBQ-conjugating_enzyme/RWD"/>
</dbReference>
<dbReference type="GO" id="GO:0005634">
    <property type="term" value="C:nucleus"/>
    <property type="evidence" value="ECO:0007669"/>
    <property type="project" value="UniProtKB-SubCell"/>
</dbReference>
<dbReference type="FunFam" id="3.10.110.10:FF:000013">
    <property type="entry name" value="SUMO-conjugating enzyme UBC9"/>
    <property type="match status" value="1"/>
</dbReference>
<evidence type="ECO:0000256" key="3">
    <source>
        <dbReference type="ARBA" id="ARBA00022679"/>
    </source>
</evidence>
<dbReference type="InterPro" id="IPR000608">
    <property type="entry name" value="UBC"/>
</dbReference>
<dbReference type="Gene3D" id="3.10.110.10">
    <property type="entry name" value="Ubiquitin Conjugating Enzyme"/>
    <property type="match status" value="1"/>
</dbReference>
<evidence type="ECO:0000259" key="11">
    <source>
        <dbReference type="PROSITE" id="PS50127"/>
    </source>
</evidence>
<dbReference type="CDD" id="cd23798">
    <property type="entry name" value="UBCc_UBE2I"/>
    <property type="match status" value="1"/>
</dbReference>
<dbReference type="InterPro" id="IPR023313">
    <property type="entry name" value="UBQ-conjugating_AS"/>
</dbReference>
<evidence type="ECO:0000313" key="13">
    <source>
        <dbReference type="Proteomes" id="UP001153269"/>
    </source>
</evidence>
<evidence type="ECO:0000256" key="5">
    <source>
        <dbReference type="ARBA" id="ARBA00022786"/>
    </source>
</evidence>
<name>A0A9N7VFE4_PLEPL</name>
<gene>
    <name evidence="12" type="ORF">PLEPLA_LOCUS39034</name>
</gene>
<dbReference type="AlphaFoldDB" id="A0A9N7VFE4"/>
<keyword evidence="13" id="KW-1185">Reference proteome</keyword>
<evidence type="ECO:0000256" key="2">
    <source>
        <dbReference type="ARBA" id="ARBA00004718"/>
    </source>
</evidence>
<dbReference type="Pfam" id="PF00179">
    <property type="entry name" value="UQ_con"/>
    <property type="match status" value="1"/>
</dbReference>
<evidence type="ECO:0000256" key="10">
    <source>
        <dbReference type="RuleBase" id="RU362109"/>
    </source>
</evidence>
<dbReference type="GO" id="GO:0016740">
    <property type="term" value="F:transferase activity"/>
    <property type="evidence" value="ECO:0007669"/>
    <property type="project" value="UniProtKB-KW"/>
</dbReference>
<accession>A0A9N7VFE4</accession>
<dbReference type="GO" id="GO:0007059">
    <property type="term" value="P:chromosome segregation"/>
    <property type="evidence" value="ECO:0007669"/>
    <property type="project" value="UniProtKB-KW"/>
</dbReference>
<reference evidence="12" key="1">
    <citation type="submission" date="2020-03" db="EMBL/GenBank/DDBJ databases">
        <authorList>
            <person name="Weist P."/>
        </authorList>
    </citation>
    <scope>NUCLEOTIDE SEQUENCE</scope>
</reference>
<dbReference type="EMBL" id="CADEAL010004086">
    <property type="protein sequence ID" value="CAB1451341.1"/>
    <property type="molecule type" value="Genomic_DNA"/>
</dbReference>
<dbReference type="PROSITE" id="PS50127">
    <property type="entry name" value="UBC_2"/>
    <property type="match status" value="1"/>
</dbReference>
<dbReference type="GO" id="GO:0060216">
    <property type="term" value="P:definitive hemopoiesis"/>
    <property type="evidence" value="ECO:0007669"/>
    <property type="project" value="UniProtKB-ARBA"/>
</dbReference>